<evidence type="ECO:0000259" key="1">
    <source>
        <dbReference type="Pfam" id="PF00078"/>
    </source>
</evidence>
<dbReference type="InterPro" id="IPR000477">
    <property type="entry name" value="RT_dom"/>
</dbReference>
<accession>A0A803PBY7</accession>
<dbReference type="EnsemblPlants" id="evm.model.04.1158">
    <property type="protein sequence ID" value="cds.evm.model.04.1158"/>
    <property type="gene ID" value="evm.TU.04.1158"/>
</dbReference>
<dbReference type="Gramene" id="evm.model.04.1158">
    <property type="protein sequence ID" value="cds.evm.model.04.1158"/>
    <property type="gene ID" value="evm.TU.04.1158"/>
</dbReference>
<reference evidence="3" key="2">
    <citation type="submission" date="2021-03" db="UniProtKB">
        <authorList>
            <consortium name="EnsemblPlants"/>
        </authorList>
    </citation>
    <scope>IDENTIFICATION</scope>
</reference>
<dbReference type="Proteomes" id="UP000596661">
    <property type="component" value="Chromosome 4"/>
</dbReference>
<dbReference type="PANTHER" id="PTHR46890:SF48">
    <property type="entry name" value="RNA-DIRECTED DNA POLYMERASE"/>
    <property type="match status" value="1"/>
</dbReference>
<reference evidence="3" key="1">
    <citation type="submission" date="2018-11" db="EMBL/GenBank/DDBJ databases">
        <authorList>
            <person name="Grassa J C."/>
        </authorList>
    </citation>
    <scope>NUCLEOTIDE SEQUENCE [LARGE SCALE GENOMIC DNA]</scope>
</reference>
<dbReference type="AlphaFoldDB" id="A0A803PBY7"/>
<dbReference type="Pfam" id="PF00078">
    <property type="entry name" value="RVT_1"/>
    <property type="match status" value="1"/>
</dbReference>
<sequence length="641" mass="74351">MISIDARGHCGDIALLWRFNDEVELLGISVNYIDLKVTMVREEPWRLIRLYGEPNRSLHAKTWDQIRTLHSASILPWCIIRDLNNVLSNADKKRWPLLGSYIINVKCFGDNVPKQLWLREGDQNSKFFHAKATTRKKNNTIHSLKNNSGVWIDWEGGLANHVSPEEVKKLCFKCIPTSPRDRRNDFGFYQKYWDVVGNDVICQVTNFFNSCSLPEGRNQTNIVLIPKKKHVTTMGDLRPISLCNVLYKVISKVLANRLKVVLPSVISENQSAFIPRRLISDNIMIAFEVMHYLKRKSKGMTGFMELKLDLSKAYDRIEWGFLKAMMLLMCIVELRNVKLIMLFDFCIPLRLLLDRRSILTSLLRSLVLIFRSICVRDFVRLGMKAATENNLYLGLPCIIGQKKKAILGFLEEVMEKRILSWEGKFLSKAGREILLKTVAQALLSYAMSVFLILLDTCSELEKLIAKYWWGNLKKSMGISWISWNHLCKHQSSGGIGFQNLHDYHLSLLGKQAWRLLFNETSFDAEVVKDLFEDRDRDLILSIPLNSNNLEDKWYWFHENSGCSYQWLQYAKGHWSAAMESDLWRVLWKTKVPLKVLHFVWKAISGCLSTNLQLHSKHVPVQLQCMFCSREEESIMHVLIQC</sequence>
<organism evidence="3 4">
    <name type="scientific">Cannabis sativa</name>
    <name type="common">Hemp</name>
    <name type="synonym">Marijuana</name>
    <dbReference type="NCBI Taxonomy" id="3483"/>
    <lineage>
        <taxon>Eukaryota</taxon>
        <taxon>Viridiplantae</taxon>
        <taxon>Streptophyta</taxon>
        <taxon>Embryophyta</taxon>
        <taxon>Tracheophyta</taxon>
        <taxon>Spermatophyta</taxon>
        <taxon>Magnoliopsida</taxon>
        <taxon>eudicotyledons</taxon>
        <taxon>Gunneridae</taxon>
        <taxon>Pentapetalae</taxon>
        <taxon>rosids</taxon>
        <taxon>fabids</taxon>
        <taxon>Rosales</taxon>
        <taxon>Cannabaceae</taxon>
        <taxon>Cannabis</taxon>
    </lineage>
</organism>
<proteinExistence type="predicted"/>
<feature type="domain" description="Reverse transcriptase" evidence="1">
    <location>
        <begin position="225"/>
        <end position="322"/>
    </location>
</feature>
<name>A0A803PBY7_CANSA</name>
<evidence type="ECO:0000313" key="3">
    <source>
        <dbReference type="EnsemblPlants" id="cds.evm.model.04.1158"/>
    </source>
</evidence>
<dbReference type="InterPro" id="IPR026960">
    <property type="entry name" value="RVT-Znf"/>
</dbReference>
<keyword evidence="4" id="KW-1185">Reference proteome</keyword>
<evidence type="ECO:0000259" key="2">
    <source>
        <dbReference type="Pfam" id="PF13966"/>
    </source>
</evidence>
<protein>
    <recommendedName>
        <fullName evidence="5">Reverse transcriptase domain-containing protein</fullName>
    </recommendedName>
</protein>
<dbReference type="InterPro" id="IPR052343">
    <property type="entry name" value="Retrotransposon-Effector_Assoc"/>
</dbReference>
<dbReference type="PANTHER" id="PTHR46890">
    <property type="entry name" value="NON-LTR RETROLELEMENT REVERSE TRANSCRIPTASE-LIKE PROTEIN-RELATED"/>
    <property type="match status" value="1"/>
</dbReference>
<evidence type="ECO:0000313" key="4">
    <source>
        <dbReference type="Proteomes" id="UP000596661"/>
    </source>
</evidence>
<dbReference type="OMA" id="LLMCIVE"/>
<feature type="domain" description="Reverse transcriptase zinc-binding" evidence="2">
    <location>
        <begin position="578"/>
        <end position="641"/>
    </location>
</feature>
<dbReference type="EMBL" id="UZAU01000372">
    <property type="status" value="NOT_ANNOTATED_CDS"/>
    <property type="molecule type" value="Genomic_DNA"/>
</dbReference>
<evidence type="ECO:0008006" key="5">
    <source>
        <dbReference type="Google" id="ProtNLM"/>
    </source>
</evidence>
<dbReference type="CDD" id="cd01650">
    <property type="entry name" value="RT_nLTR_like"/>
    <property type="match status" value="1"/>
</dbReference>
<dbReference type="Pfam" id="PF13966">
    <property type="entry name" value="zf-RVT"/>
    <property type="match status" value="1"/>
</dbReference>